<dbReference type="Pfam" id="PF02944">
    <property type="entry name" value="BESS"/>
    <property type="match status" value="1"/>
</dbReference>
<reference evidence="4" key="1">
    <citation type="submission" date="2012-05" db="EMBL/GenBank/DDBJ databases">
        <title>Whole Genome Assembly of Lutzomyia longipalpis.</title>
        <authorList>
            <person name="Richards S."/>
            <person name="Qu C."/>
            <person name="Dillon R."/>
            <person name="Worley K."/>
            <person name="Scherer S."/>
            <person name="Batterton M."/>
            <person name="Taylor A."/>
            <person name="Hawes A."/>
            <person name="Hernandez B."/>
            <person name="Kovar C."/>
            <person name="Mandapat C."/>
            <person name="Pham C."/>
            <person name="Qu C."/>
            <person name="Jing C."/>
            <person name="Bess C."/>
            <person name="Bandaranaike D."/>
            <person name="Ngo D."/>
            <person name="Ongeri F."/>
            <person name="Arias F."/>
            <person name="Lara F."/>
            <person name="Weissenberger G."/>
            <person name="Kamau G."/>
            <person name="Han H."/>
            <person name="Shen H."/>
            <person name="Dinh H."/>
            <person name="Khalil I."/>
            <person name="Jones J."/>
            <person name="Shafer J."/>
            <person name="Jayaseelan J."/>
            <person name="Quiroz J."/>
            <person name="Blankenburg K."/>
            <person name="Nguyen L."/>
            <person name="Jackson L."/>
            <person name="Francisco L."/>
            <person name="Tang L.-Y."/>
            <person name="Pu L.-L."/>
            <person name="Perales L."/>
            <person name="Lorensuhewa L."/>
            <person name="Munidasa M."/>
            <person name="Coyle M."/>
            <person name="Taylor M."/>
            <person name="Puazo M."/>
            <person name="Firestine M."/>
            <person name="Scheel M."/>
            <person name="Javaid M."/>
            <person name="Wang M."/>
            <person name="Li M."/>
            <person name="Tabassum N."/>
            <person name="Saada N."/>
            <person name="Osuji N."/>
            <person name="Aqrawi P."/>
            <person name="Fu Q."/>
            <person name="Thornton R."/>
            <person name="Raj R."/>
            <person name="Goodspeed R."/>
            <person name="Mata R."/>
            <person name="Najjar R."/>
            <person name="Gubbala S."/>
            <person name="Lee S."/>
            <person name="Denson S."/>
            <person name="Patil S."/>
            <person name="Macmil S."/>
            <person name="Qi S."/>
            <person name="Matskevitch T."/>
            <person name="Palculict T."/>
            <person name="Mathew T."/>
            <person name="Vee V."/>
            <person name="Velamala V."/>
            <person name="Korchina V."/>
            <person name="Cai W."/>
            <person name="Liu W."/>
            <person name="Dai W."/>
            <person name="Zou X."/>
            <person name="Zhu Y."/>
            <person name="Zhang Y."/>
            <person name="Wu Y.-Q."/>
            <person name="Xin Y."/>
            <person name="Nazarath L."/>
            <person name="Kovar C."/>
            <person name="Han Y."/>
            <person name="Muzny D."/>
            <person name="Gibbs R."/>
        </authorList>
    </citation>
    <scope>NUCLEOTIDE SEQUENCE [LARGE SCALE GENOMIC DNA]</scope>
    <source>
        <strain evidence="4">Jacobina</strain>
    </source>
</reference>
<dbReference type="SMART" id="SM00595">
    <property type="entry name" value="MADF"/>
    <property type="match status" value="1"/>
</dbReference>
<organism evidence="3 4">
    <name type="scientific">Lutzomyia longipalpis</name>
    <name type="common">Sand fly</name>
    <dbReference type="NCBI Taxonomy" id="7200"/>
    <lineage>
        <taxon>Eukaryota</taxon>
        <taxon>Metazoa</taxon>
        <taxon>Ecdysozoa</taxon>
        <taxon>Arthropoda</taxon>
        <taxon>Hexapoda</taxon>
        <taxon>Insecta</taxon>
        <taxon>Pterygota</taxon>
        <taxon>Neoptera</taxon>
        <taxon>Endopterygota</taxon>
        <taxon>Diptera</taxon>
        <taxon>Nematocera</taxon>
        <taxon>Psychodoidea</taxon>
        <taxon>Psychodidae</taxon>
        <taxon>Lutzomyia</taxon>
        <taxon>Lutzomyia</taxon>
    </lineage>
</organism>
<proteinExistence type="predicted"/>
<dbReference type="AlphaFoldDB" id="A0A1B0CXD3"/>
<keyword evidence="4" id="KW-1185">Reference proteome</keyword>
<dbReference type="GO" id="GO:0006357">
    <property type="term" value="P:regulation of transcription by RNA polymerase II"/>
    <property type="evidence" value="ECO:0007669"/>
    <property type="project" value="TreeGrafter"/>
</dbReference>
<reference evidence="2" key="2">
    <citation type="journal article" date="2020" name="BMC">
        <title>Leishmania infection induces a limited differential gene expression in the sand fly midgut.</title>
        <authorList>
            <person name="Coutinho-Abreu I.V."/>
            <person name="Serafim T.D."/>
            <person name="Meneses C."/>
            <person name="Kamhawi S."/>
            <person name="Oliveira F."/>
            <person name="Valenzuela J.G."/>
        </authorList>
    </citation>
    <scope>NUCLEOTIDE SEQUENCE</scope>
    <source>
        <strain evidence="2">Jacobina</strain>
        <tissue evidence="2">Midgut</tissue>
    </source>
</reference>
<dbReference type="PANTHER" id="PTHR12243:SF67">
    <property type="entry name" value="COREPRESSOR OF PANGOLIN, ISOFORM A-RELATED"/>
    <property type="match status" value="1"/>
</dbReference>
<dbReference type="Proteomes" id="UP000092461">
    <property type="component" value="Unassembled WGS sequence"/>
</dbReference>
<dbReference type="InterPro" id="IPR006578">
    <property type="entry name" value="MADF-dom"/>
</dbReference>
<feature type="domain" description="MADF" evidence="1">
    <location>
        <begin position="5"/>
        <end position="97"/>
    </location>
</feature>
<dbReference type="EnsemblMetazoa" id="LLOJ009669-RA">
    <property type="protein sequence ID" value="LLOJ009669-PA"/>
    <property type="gene ID" value="LLOJ009669"/>
</dbReference>
<dbReference type="EMBL" id="AJWK01033581">
    <property type="status" value="NOT_ANNOTATED_CDS"/>
    <property type="molecule type" value="Genomic_DNA"/>
</dbReference>
<accession>A0A1B0CXD3</accession>
<dbReference type="InterPro" id="IPR004210">
    <property type="entry name" value="BESS_motif"/>
</dbReference>
<dbReference type="VEuPathDB" id="VectorBase:LLONM1_004466"/>
<name>A0A1B0CXD3_LUTLO</name>
<dbReference type="PANTHER" id="PTHR12243">
    <property type="entry name" value="MADF DOMAIN TRANSCRIPTION FACTOR"/>
    <property type="match status" value="1"/>
</dbReference>
<sequence length="245" mass="28486">MDKNKLIELVQQHPALYDTTHQSYHDMSVKKQAWKSIARELDLPMEKIRRRWTSLRDSYRRTYAKHKGPKPENASDHIPLKCWVFGMKMSYLYPFLRMRRYQQDLDEETVDPLSDNEEATMECIPVLSPSAFKEDSHTFPSTGIQHDFMESKNNEGVDDTGSVSSAEFPTLPESQETVVVSLLKHILKERQEIDDIGQFFECMATTVRTFPPQYRAQVKTKVFEIVNKTELEILSKPSSSRSFNS</sequence>
<dbReference type="GO" id="GO:0005667">
    <property type="term" value="C:transcription regulator complex"/>
    <property type="evidence" value="ECO:0007669"/>
    <property type="project" value="TreeGrafter"/>
</dbReference>
<dbReference type="EMBL" id="GITU01009088">
    <property type="protein sequence ID" value="MBC1177791.1"/>
    <property type="molecule type" value="Transcribed_RNA"/>
</dbReference>
<evidence type="ECO:0000313" key="4">
    <source>
        <dbReference type="Proteomes" id="UP000092461"/>
    </source>
</evidence>
<evidence type="ECO:0000259" key="1">
    <source>
        <dbReference type="PROSITE" id="PS51029"/>
    </source>
</evidence>
<protein>
    <submittedName>
        <fullName evidence="2">Putative transcription factor adf-1-like papilio machaon</fullName>
    </submittedName>
</protein>
<evidence type="ECO:0000313" key="2">
    <source>
        <dbReference type="EMBL" id="MBC1177791.1"/>
    </source>
</evidence>
<dbReference type="Pfam" id="PF10545">
    <property type="entry name" value="MADF_DNA_bdg"/>
    <property type="match status" value="1"/>
</dbReference>
<dbReference type="GO" id="GO:0005634">
    <property type="term" value="C:nucleus"/>
    <property type="evidence" value="ECO:0007669"/>
    <property type="project" value="TreeGrafter"/>
</dbReference>
<dbReference type="InterPro" id="IPR039353">
    <property type="entry name" value="TF_Adf1"/>
</dbReference>
<dbReference type="GO" id="GO:0003677">
    <property type="term" value="F:DNA binding"/>
    <property type="evidence" value="ECO:0007669"/>
    <property type="project" value="InterPro"/>
</dbReference>
<reference evidence="3" key="3">
    <citation type="submission" date="2020-05" db="UniProtKB">
        <authorList>
            <consortium name="EnsemblMetazoa"/>
        </authorList>
    </citation>
    <scope>IDENTIFICATION</scope>
    <source>
        <strain evidence="3">Jacobina</strain>
    </source>
</reference>
<dbReference type="PROSITE" id="PS51029">
    <property type="entry name" value="MADF"/>
    <property type="match status" value="1"/>
</dbReference>
<evidence type="ECO:0000313" key="3">
    <source>
        <dbReference type="EnsemblMetazoa" id="LLOJ009669-PA"/>
    </source>
</evidence>
<dbReference type="VEuPathDB" id="VectorBase:LLOJ009669"/>